<proteinExistence type="predicted"/>
<feature type="non-terminal residue" evidence="3">
    <location>
        <position position="1"/>
    </location>
</feature>
<keyword evidence="1" id="KW-1133">Transmembrane helix</keyword>
<reference evidence="3" key="1">
    <citation type="submission" date="2018-05" db="EMBL/GenBank/DDBJ databases">
        <title>Draft genome of Mucuna pruriens seed.</title>
        <authorList>
            <person name="Nnadi N.E."/>
            <person name="Vos R."/>
            <person name="Hasami M.H."/>
            <person name="Devisetty U.K."/>
            <person name="Aguiy J.C."/>
        </authorList>
    </citation>
    <scope>NUCLEOTIDE SEQUENCE [LARGE SCALE GENOMIC DNA]</scope>
    <source>
        <strain evidence="3">JCA_2017</strain>
    </source>
</reference>
<name>A0A371GB21_MUCPR</name>
<evidence type="ECO:0000313" key="4">
    <source>
        <dbReference type="Proteomes" id="UP000257109"/>
    </source>
</evidence>
<feature type="chain" id="PRO_5016697507" evidence="2">
    <location>
        <begin position="18"/>
        <end position="140"/>
    </location>
</feature>
<evidence type="ECO:0000256" key="1">
    <source>
        <dbReference type="SAM" id="Phobius"/>
    </source>
</evidence>
<keyword evidence="1" id="KW-0472">Membrane</keyword>
<comment type="caution">
    <text evidence="3">The sequence shown here is derived from an EMBL/GenBank/DDBJ whole genome shotgun (WGS) entry which is preliminary data.</text>
</comment>
<dbReference type="AlphaFoldDB" id="A0A371GB21"/>
<keyword evidence="4" id="KW-1185">Reference proteome</keyword>
<keyword evidence="2" id="KW-0732">Signal</keyword>
<dbReference type="EMBL" id="QJKJ01006200">
    <property type="protein sequence ID" value="RDX87553.1"/>
    <property type="molecule type" value="Genomic_DNA"/>
</dbReference>
<feature type="signal peptide" evidence="2">
    <location>
        <begin position="1"/>
        <end position="17"/>
    </location>
</feature>
<protein>
    <submittedName>
        <fullName evidence="3">Uncharacterized protein</fullName>
    </submittedName>
</protein>
<organism evidence="3 4">
    <name type="scientific">Mucuna pruriens</name>
    <name type="common">Velvet bean</name>
    <name type="synonym">Dolichos pruriens</name>
    <dbReference type="NCBI Taxonomy" id="157652"/>
    <lineage>
        <taxon>Eukaryota</taxon>
        <taxon>Viridiplantae</taxon>
        <taxon>Streptophyta</taxon>
        <taxon>Embryophyta</taxon>
        <taxon>Tracheophyta</taxon>
        <taxon>Spermatophyta</taxon>
        <taxon>Magnoliopsida</taxon>
        <taxon>eudicotyledons</taxon>
        <taxon>Gunneridae</taxon>
        <taxon>Pentapetalae</taxon>
        <taxon>rosids</taxon>
        <taxon>fabids</taxon>
        <taxon>Fabales</taxon>
        <taxon>Fabaceae</taxon>
        <taxon>Papilionoideae</taxon>
        <taxon>50 kb inversion clade</taxon>
        <taxon>NPAAA clade</taxon>
        <taxon>indigoferoid/millettioid clade</taxon>
        <taxon>Phaseoleae</taxon>
        <taxon>Mucuna</taxon>
    </lineage>
</organism>
<dbReference type="Proteomes" id="UP000257109">
    <property type="component" value="Unassembled WGS sequence"/>
</dbReference>
<gene>
    <name evidence="3" type="ORF">CR513_30964</name>
</gene>
<keyword evidence="1" id="KW-0812">Transmembrane</keyword>
<evidence type="ECO:0000313" key="3">
    <source>
        <dbReference type="EMBL" id="RDX87553.1"/>
    </source>
</evidence>
<accession>A0A371GB21</accession>
<sequence length="140" mass="14996">MSFVIGLHCIGFGASVADPLLVIAVFPSEMFLYANEVTESVTRVMVQTSRLRADKYSLLHHRAPCGDGDASEGSGPSEILGCRSHTHSDLIPARSWVPGVPAGLLFLLLVVVAFSAQEKGSEVGTDEGDELLTNMSIYPY</sequence>
<evidence type="ECO:0000256" key="2">
    <source>
        <dbReference type="SAM" id="SignalP"/>
    </source>
</evidence>
<feature type="transmembrane region" description="Helical" evidence="1">
    <location>
        <begin position="96"/>
        <end position="116"/>
    </location>
</feature>